<gene>
    <name evidence="2" type="ORF">J4Q44_G00363690</name>
</gene>
<reference evidence="2 3" key="1">
    <citation type="submission" date="2021-04" db="EMBL/GenBank/DDBJ databases">
        <authorList>
            <person name="De Guttry C."/>
            <person name="Zahm M."/>
            <person name="Klopp C."/>
            <person name="Cabau C."/>
            <person name="Louis A."/>
            <person name="Berthelot C."/>
            <person name="Parey E."/>
            <person name="Roest Crollius H."/>
            <person name="Montfort J."/>
            <person name="Robinson-Rechavi M."/>
            <person name="Bucao C."/>
            <person name="Bouchez O."/>
            <person name="Gislard M."/>
            <person name="Lluch J."/>
            <person name="Milhes M."/>
            <person name="Lampietro C."/>
            <person name="Lopez Roques C."/>
            <person name="Donnadieu C."/>
            <person name="Braasch I."/>
            <person name="Desvignes T."/>
            <person name="Postlethwait J."/>
            <person name="Bobe J."/>
            <person name="Wedekind C."/>
            <person name="Guiguen Y."/>
        </authorList>
    </citation>
    <scope>NUCLEOTIDE SEQUENCE [LARGE SCALE GENOMIC DNA]</scope>
    <source>
        <strain evidence="2">Cs_M1</strain>
        <tissue evidence="2">Blood</tissue>
    </source>
</reference>
<feature type="signal peptide" evidence="1">
    <location>
        <begin position="1"/>
        <end position="22"/>
    </location>
</feature>
<dbReference type="PANTHER" id="PTHR46106">
    <property type="entry name" value="IA-2 PROTEIN TYROSINE PHOSPHATASE, ISOFORM C"/>
    <property type="match status" value="1"/>
</dbReference>
<dbReference type="Proteomes" id="UP001356427">
    <property type="component" value="Unassembled WGS sequence"/>
</dbReference>
<dbReference type="PANTHER" id="PTHR46106:SF5">
    <property type="entry name" value="RECEPTOR-TYPE TYROSINE-PROTEIN PHOSPHATASE N2"/>
    <property type="match status" value="1"/>
</dbReference>
<evidence type="ECO:0000313" key="3">
    <source>
        <dbReference type="Proteomes" id="UP001356427"/>
    </source>
</evidence>
<evidence type="ECO:0000313" key="2">
    <source>
        <dbReference type="EMBL" id="KAK6292868.1"/>
    </source>
</evidence>
<dbReference type="AlphaFoldDB" id="A0AAN8KJV8"/>
<dbReference type="GO" id="GO:0051046">
    <property type="term" value="P:regulation of secretion"/>
    <property type="evidence" value="ECO:0007669"/>
    <property type="project" value="TreeGrafter"/>
</dbReference>
<protein>
    <submittedName>
        <fullName evidence="2">Uncharacterized protein</fullName>
    </submittedName>
</protein>
<keyword evidence="1" id="KW-0732">Signal</keyword>
<dbReference type="GO" id="GO:0045202">
    <property type="term" value="C:synapse"/>
    <property type="evidence" value="ECO:0007669"/>
    <property type="project" value="TreeGrafter"/>
</dbReference>
<proteinExistence type="predicted"/>
<dbReference type="InterPro" id="IPR033522">
    <property type="entry name" value="IA-2/IA-2_beta"/>
</dbReference>
<keyword evidence="3" id="KW-1185">Reference proteome</keyword>
<feature type="chain" id="PRO_5043003937" evidence="1">
    <location>
        <begin position="23"/>
        <end position="97"/>
    </location>
</feature>
<sequence length="97" mass="11013">MDSPSSIFVVLALFLSLPTTSADSKFGCLFEDELCTHYEFCANDRVFGRCLELPSADLYTYDVSASALQRLRTLLQKLSHRVWQEDQFAADLEVEAR</sequence>
<dbReference type="GO" id="GO:0030141">
    <property type="term" value="C:secretory granule"/>
    <property type="evidence" value="ECO:0007669"/>
    <property type="project" value="InterPro"/>
</dbReference>
<dbReference type="EMBL" id="JAGTTL010000037">
    <property type="protein sequence ID" value="KAK6292868.1"/>
    <property type="molecule type" value="Genomic_DNA"/>
</dbReference>
<name>A0AAN8KJV8_9TELE</name>
<evidence type="ECO:0000256" key="1">
    <source>
        <dbReference type="SAM" id="SignalP"/>
    </source>
</evidence>
<comment type="caution">
    <text evidence="2">The sequence shown here is derived from an EMBL/GenBank/DDBJ whole genome shotgun (WGS) entry which is preliminary data.</text>
</comment>
<dbReference type="GO" id="GO:0035773">
    <property type="term" value="P:insulin secretion involved in cellular response to glucose stimulus"/>
    <property type="evidence" value="ECO:0007669"/>
    <property type="project" value="TreeGrafter"/>
</dbReference>
<accession>A0AAN8KJV8</accession>
<organism evidence="2 3">
    <name type="scientific">Coregonus suidteri</name>
    <dbReference type="NCBI Taxonomy" id="861788"/>
    <lineage>
        <taxon>Eukaryota</taxon>
        <taxon>Metazoa</taxon>
        <taxon>Chordata</taxon>
        <taxon>Craniata</taxon>
        <taxon>Vertebrata</taxon>
        <taxon>Euteleostomi</taxon>
        <taxon>Actinopterygii</taxon>
        <taxon>Neopterygii</taxon>
        <taxon>Teleostei</taxon>
        <taxon>Protacanthopterygii</taxon>
        <taxon>Salmoniformes</taxon>
        <taxon>Salmonidae</taxon>
        <taxon>Coregoninae</taxon>
        <taxon>Coregonus</taxon>
    </lineage>
</organism>